<dbReference type="PANTHER" id="PTHR30618:SF0">
    <property type="entry name" value="PURINE-URACIL PERMEASE NCS1"/>
    <property type="match status" value="1"/>
</dbReference>
<protein>
    <submittedName>
        <fullName evidence="7">Cytosine-purine permease</fullName>
    </submittedName>
</protein>
<proteinExistence type="inferred from homology"/>
<accession>A0ABR1YRD8</accession>
<dbReference type="EMBL" id="JBBWRZ010000005">
    <property type="protein sequence ID" value="KAK8235992.1"/>
    <property type="molecule type" value="Genomic_DNA"/>
</dbReference>
<feature type="transmembrane region" description="Helical" evidence="6">
    <location>
        <begin position="129"/>
        <end position="151"/>
    </location>
</feature>
<feature type="transmembrane region" description="Helical" evidence="6">
    <location>
        <begin position="340"/>
        <end position="366"/>
    </location>
</feature>
<keyword evidence="4 6" id="KW-1133">Transmembrane helix</keyword>
<feature type="transmembrane region" description="Helical" evidence="6">
    <location>
        <begin position="460"/>
        <end position="480"/>
    </location>
</feature>
<organism evidence="7 8">
    <name type="scientific">Phyllosticta capitalensis</name>
    <dbReference type="NCBI Taxonomy" id="121624"/>
    <lineage>
        <taxon>Eukaryota</taxon>
        <taxon>Fungi</taxon>
        <taxon>Dikarya</taxon>
        <taxon>Ascomycota</taxon>
        <taxon>Pezizomycotina</taxon>
        <taxon>Dothideomycetes</taxon>
        <taxon>Dothideomycetes incertae sedis</taxon>
        <taxon>Botryosphaeriales</taxon>
        <taxon>Phyllostictaceae</taxon>
        <taxon>Phyllosticta</taxon>
    </lineage>
</organism>
<dbReference type="PANTHER" id="PTHR30618">
    <property type="entry name" value="NCS1 FAMILY PURINE/PYRIMIDINE TRANSPORTER"/>
    <property type="match status" value="1"/>
</dbReference>
<evidence type="ECO:0000256" key="2">
    <source>
        <dbReference type="ARBA" id="ARBA00008974"/>
    </source>
</evidence>
<name>A0ABR1YRD8_9PEZI</name>
<dbReference type="Proteomes" id="UP001492380">
    <property type="component" value="Unassembled WGS sequence"/>
</dbReference>
<reference evidence="7 8" key="1">
    <citation type="submission" date="2024-04" db="EMBL/GenBank/DDBJ databases">
        <title>Phyllosticta paracitricarpa is synonymous to the EU quarantine fungus P. citricarpa based on phylogenomic analyses.</title>
        <authorList>
            <consortium name="Lawrence Berkeley National Laboratory"/>
            <person name="Van Ingen-Buijs V.A."/>
            <person name="Van Westerhoven A.C."/>
            <person name="Haridas S."/>
            <person name="Skiadas P."/>
            <person name="Martin F."/>
            <person name="Groenewald J.Z."/>
            <person name="Crous P.W."/>
            <person name="Seidl M.F."/>
        </authorList>
    </citation>
    <scope>NUCLEOTIDE SEQUENCE [LARGE SCALE GENOMIC DNA]</scope>
    <source>
        <strain evidence="7 8">CBS 123374</strain>
    </source>
</reference>
<feature type="transmembrane region" description="Helical" evidence="6">
    <location>
        <begin position="212"/>
        <end position="232"/>
    </location>
</feature>
<keyword evidence="3 6" id="KW-0812">Transmembrane</keyword>
<evidence type="ECO:0000256" key="4">
    <source>
        <dbReference type="ARBA" id="ARBA00022989"/>
    </source>
</evidence>
<keyword evidence="8" id="KW-1185">Reference proteome</keyword>
<feature type="transmembrane region" description="Helical" evidence="6">
    <location>
        <begin position="184"/>
        <end position="205"/>
    </location>
</feature>
<feature type="transmembrane region" description="Helical" evidence="6">
    <location>
        <begin position="492"/>
        <end position="512"/>
    </location>
</feature>
<feature type="transmembrane region" description="Helical" evidence="6">
    <location>
        <begin position="91"/>
        <end position="117"/>
    </location>
</feature>
<dbReference type="Gene3D" id="1.10.4160.10">
    <property type="entry name" value="Hydantoin permease"/>
    <property type="match status" value="1"/>
</dbReference>
<dbReference type="InterPro" id="IPR045225">
    <property type="entry name" value="Uracil/uridine/allantoin_perm"/>
</dbReference>
<comment type="similarity">
    <text evidence="2">Belongs to the purine-cytosine permease (2.A.39) family.</text>
</comment>
<dbReference type="Pfam" id="PF02133">
    <property type="entry name" value="Transp_cyt_pur"/>
    <property type="match status" value="1"/>
</dbReference>
<dbReference type="InterPro" id="IPR001248">
    <property type="entry name" value="Pur-cyt_permease"/>
</dbReference>
<evidence type="ECO:0000313" key="7">
    <source>
        <dbReference type="EMBL" id="KAK8235992.1"/>
    </source>
</evidence>
<feature type="transmembrane region" description="Helical" evidence="6">
    <location>
        <begin position="295"/>
        <end position="320"/>
    </location>
</feature>
<evidence type="ECO:0000256" key="6">
    <source>
        <dbReference type="SAM" id="Phobius"/>
    </source>
</evidence>
<gene>
    <name evidence="7" type="ORF">HDK90DRAFT_552866</name>
</gene>
<feature type="transmembrane region" description="Helical" evidence="6">
    <location>
        <begin position="255"/>
        <end position="274"/>
    </location>
</feature>
<evidence type="ECO:0000256" key="3">
    <source>
        <dbReference type="ARBA" id="ARBA00022692"/>
    </source>
</evidence>
<sequence>MEDIEGKPRGNVHVADLRDETTWGRLIRRIQIEPQPGQEGKYSNADLDPVPPEQRNWTTWNYVFYWTNDATAPGNLRLGSSLWAMGLSWKLVLLTIALGHLIMTVALTFNGVIGAKFHIPYTIQSRASFGFYFSFAMVVVRMIVAAFWYGINTYTGAECVNTIIRAIWPRFANIKNQLPESANITTEMMICYFIYFVVILPFHWIHPRNLRWFFALKSLLCLPAILGMVIWACTNTGGGTNNPVFNRGNTSTGRTLGWTFMSGMNAMMGNYGTLAVNINDFTRYAKKPQMTYVQLFIIPAVFVFMASMGMIIVGSANVLYGGELQWDPLKIMNNWSGSSQARAGAVFAAAALLFGQMGANIGANCISAANDLNAMFPKYINLRRGQYLIAFIGAWALTPWNILSSAEALLNFMDGYTIWLAPITGILLADFWLIHDQHYDVHDLYLPNGRYRYNRWGTNWRAAVAWCIGWVPLTPGLAAATSSSSISAGAKHIYSLGYLYGILTSFVVYVTLSRVWKP</sequence>
<feature type="transmembrane region" description="Helical" evidence="6">
    <location>
        <begin position="387"/>
        <end position="404"/>
    </location>
</feature>
<feature type="transmembrane region" description="Helical" evidence="6">
    <location>
        <begin position="416"/>
        <end position="434"/>
    </location>
</feature>
<evidence type="ECO:0000256" key="5">
    <source>
        <dbReference type="ARBA" id="ARBA00023136"/>
    </source>
</evidence>
<evidence type="ECO:0000256" key="1">
    <source>
        <dbReference type="ARBA" id="ARBA00004141"/>
    </source>
</evidence>
<comment type="subcellular location">
    <subcellularLocation>
        <location evidence="1">Membrane</location>
        <topology evidence="1">Multi-pass membrane protein</topology>
    </subcellularLocation>
</comment>
<comment type="caution">
    <text evidence="7">The sequence shown here is derived from an EMBL/GenBank/DDBJ whole genome shotgun (WGS) entry which is preliminary data.</text>
</comment>
<evidence type="ECO:0000313" key="8">
    <source>
        <dbReference type="Proteomes" id="UP001492380"/>
    </source>
</evidence>
<keyword evidence="5 6" id="KW-0472">Membrane</keyword>